<organism evidence="2 3">
    <name type="scientific">Solanum tuberosum</name>
    <name type="common">Potato</name>
    <dbReference type="NCBI Taxonomy" id="4113"/>
    <lineage>
        <taxon>Eukaryota</taxon>
        <taxon>Viridiplantae</taxon>
        <taxon>Streptophyta</taxon>
        <taxon>Embryophyta</taxon>
        <taxon>Tracheophyta</taxon>
        <taxon>Spermatophyta</taxon>
        <taxon>Magnoliopsida</taxon>
        <taxon>eudicotyledons</taxon>
        <taxon>Gunneridae</taxon>
        <taxon>Pentapetalae</taxon>
        <taxon>asterids</taxon>
        <taxon>lamiids</taxon>
        <taxon>Solanales</taxon>
        <taxon>Solanaceae</taxon>
        <taxon>Solanoideae</taxon>
        <taxon>Solaneae</taxon>
        <taxon>Solanum</taxon>
    </lineage>
</organism>
<keyword evidence="3" id="KW-1185">Reference proteome</keyword>
<sequence length="247" mass="29647">MWNKAAIAKTTWDLAHKQDKLWIRWINTYYIKANTIESAPIPAQASWMIRKIIAARNTMEHTQTKHLRTVSIKAIYQKLLGDSLRVNWKCLMFANNARPRARFTMWLQLQKRLQTTDRLQDWGMDVDQSCKLCKRQKESRDHIYVQCLFTQHVWERIMKWLTWQWSSTTTWVDHLSWCIIRAKGKSLNAQIFKMVYAELVYGIWIERNRRIFENKGRQSEEIGKEIDFTCNVRAPLRIKAKLQQLLF</sequence>
<evidence type="ECO:0000259" key="1">
    <source>
        <dbReference type="Pfam" id="PF13966"/>
    </source>
</evidence>
<dbReference type="Pfam" id="PF13966">
    <property type="entry name" value="zf-RVT"/>
    <property type="match status" value="1"/>
</dbReference>
<evidence type="ECO:0000313" key="2">
    <source>
        <dbReference type="EMBL" id="KAH0776657.1"/>
    </source>
</evidence>
<dbReference type="EMBL" id="JAIVGD010000003">
    <property type="protein sequence ID" value="KAH0776657.1"/>
    <property type="molecule type" value="Genomic_DNA"/>
</dbReference>
<proteinExistence type="predicted"/>
<dbReference type="PANTHER" id="PTHR33116">
    <property type="entry name" value="REVERSE TRANSCRIPTASE ZINC-BINDING DOMAIN-CONTAINING PROTEIN-RELATED-RELATED"/>
    <property type="match status" value="1"/>
</dbReference>
<dbReference type="PANTHER" id="PTHR33116:SF66">
    <property type="entry name" value="REVERSE TRANSCRIPTASE ZINC-BINDING DOMAIN-CONTAINING PROTEIN"/>
    <property type="match status" value="1"/>
</dbReference>
<protein>
    <recommendedName>
        <fullName evidence="1">Reverse transcriptase zinc-binding domain-containing protein</fullName>
    </recommendedName>
</protein>
<accession>A0ABQ7WA15</accession>
<gene>
    <name evidence="2" type="ORF">KY290_008068</name>
</gene>
<comment type="caution">
    <text evidence="2">The sequence shown here is derived from an EMBL/GenBank/DDBJ whole genome shotgun (WGS) entry which is preliminary data.</text>
</comment>
<dbReference type="InterPro" id="IPR026960">
    <property type="entry name" value="RVT-Znf"/>
</dbReference>
<reference evidence="2 3" key="1">
    <citation type="journal article" date="2021" name="bioRxiv">
        <title>Chromosome-scale and haplotype-resolved genome assembly of a tetraploid potato cultivar.</title>
        <authorList>
            <person name="Sun H."/>
            <person name="Jiao W.-B."/>
            <person name="Krause K."/>
            <person name="Campoy J.A."/>
            <person name="Goel M."/>
            <person name="Folz-Donahue K."/>
            <person name="Kukat C."/>
            <person name="Huettel B."/>
            <person name="Schneeberger K."/>
        </authorList>
    </citation>
    <scope>NUCLEOTIDE SEQUENCE [LARGE SCALE GENOMIC DNA]</scope>
    <source>
        <strain evidence="2">SolTubOtavaFocal</strain>
        <tissue evidence="2">Leaves</tissue>
    </source>
</reference>
<feature type="domain" description="Reverse transcriptase zinc-binding" evidence="1">
    <location>
        <begin position="71"/>
        <end position="154"/>
    </location>
</feature>
<evidence type="ECO:0000313" key="3">
    <source>
        <dbReference type="Proteomes" id="UP000826656"/>
    </source>
</evidence>
<dbReference type="Proteomes" id="UP000826656">
    <property type="component" value="Unassembled WGS sequence"/>
</dbReference>
<name>A0ABQ7WA15_SOLTU</name>